<proteinExistence type="predicted"/>
<feature type="transmembrane region" description="Helical" evidence="1">
    <location>
        <begin position="6"/>
        <end position="33"/>
    </location>
</feature>
<dbReference type="OrthoDB" id="2661791at2"/>
<feature type="transmembrane region" description="Helical" evidence="1">
    <location>
        <begin position="45"/>
        <end position="64"/>
    </location>
</feature>
<dbReference type="InterPro" id="IPR024515">
    <property type="entry name" value="DUF3397"/>
</dbReference>
<dbReference type="Proteomes" id="UP000295636">
    <property type="component" value="Unassembled WGS sequence"/>
</dbReference>
<evidence type="ECO:0000313" key="3">
    <source>
        <dbReference type="Proteomes" id="UP000295636"/>
    </source>
</evidence>
<accession>A0A4R5KP52</accession>
<protein>
    <submittedName>
        <fullName evidence="2">DUF3397 domain-containing protein</fullName>
    </submittedName>
</protein>
<keyword evidence="1" id="KW-0812">Transmembrane</keyword>
<reference evidence="2 3" key="1">
    <citation type="submission" date="2019-03" db="EMBL/GenBank/DDBJ databases">
        <title>This is whole genome sequence of Paenibacillus sp MS74 strain.</title>
        <authorList>
            <person name="Trinh H.N."/>
        </authorList>
    </citation>
    <scope>NUCLEOTIDE SEQUENCE [LARGE SCALE GENOMIC DNA]</scope>
    <source>
        <strain evidence="2 3">MS74</strain>
    </source>
</reference>
<dbReference type="AlphaFoldDB" id="A0A4R5KP52"/>
<feature type="transmembrane region" description="Helical" evidence="1">
    <location>
        <begin position="107"/>
        <end position="129"/>
    </location>
</feature>
<evidence type="ECO:0000256" key="1">
    <source>
        <dbReference type="SAM" id="Phobius"/>
    </source>
</evidence>
<name>A0A4R5KP52_9BACL</name>
<evidence type="ECO:0000313" key="2">
    <source>
        <dbReference type="EMBL" id="TDF96698.1"/>
    </source>
</evidence>
<dbReference type="EMBL" id="SMRT01000007">
    <property type="protein sequence ID" value="TDF96698.1"/>
    <property type="molecule type" value="Genomic_DNA"/>
</dbReference>
<keyword evidence="1" id="KW-1133">Transmembrane helix</keyword>
<dbReference type="RefSeq" id="WP_133230054.1">
    <property type="nucleotide sequence ID" value="NZ_SMRT01000007.1"/>
</dbReference>
<dbReference type="Pfam" id="PF11877">
    <property type="entry name" value="DUF3397"/>
    <property type="match status" value="1"/>
</dbReference>
<feature type="transmembrane region" description="Helical" evidence="1">
    <location>
        <begin position="70"/>
        <end position="87"/>
    </location>
</feature>
<keyword evidence="3" id="KW-1185">Reference proteome</keyword>
<sequence length="131" mass="14418">MNGLLAVLQAIYTFLALVPFVSFFAVWGIAYWLTRDKKRSTHAAIDVTTIFLIGSVSVMTRQLFGTGFGLWAVVLLFLIAGGLIGNLQNRTKGRINLYKIVKSLLRLGFVVLSASYVLLLFIGIGKYIVSS</sequence>
<organism evidence="2 3">
    <name type="scientific">Paenibacillus piri</name>
    <dbReference type="NCBI Taxonomy" id="2547395"/>
    <lineage>
        <taxon>Bacteria</taxon>
        <taxon>Bacillati</taxon>
        <taxon>Bacillota</taxon>
        <taxon>Bacilli</taxon>
        <taxon>Bacillales</taxon>
        <taxon>Paenibacillaceae</taxon>
        <taxon>Paenibacillus</taxon>
    </lineage>
</organism>
<keyword evidence="1" id="KW-0472">Membrane</keyword>
<comment type="caution">
    <text evidence="2">The sequence shown here is derived from an EMBL/GenBank/DDBJ whole genome shotgun (WGS) entry which is preliminary data.</text>
</comment>
<gene>
    <name evidence="2" type="ORF">E1757_16580</name>
</gene>